<dbReference type="GO" id="GO:0009366">
    <property type="term" value="C:enterobactin synthetase complex"/>
    <property type="evidence" value="ECO:0007669"/>
    <property type="project" value="InterPro"/>
</dbReference>
<feature type="domain" description="4'-phosphopantetheinyl transferase" evidence="2">
    <location>
        <begin position="76"/>
        <end position="163"/>
    </location>
</feature>
<dbReference type="GO" id="GO:0000287">
    <property type="term" value="F:magnesium ion binding"/>
    <property type="evidence" value="ECO:0007669"/>
    <property type="project" value="InterPro"/>
</dbReference>
<dbReference type="InParanoid" id="A0A1E7EU12"/>
<dbReference type="PANTHER" id="PTHR38096">
    <property type="entry name" value="ENTEROBACTIN SYNTHASE COMPONENT D"/>
    <property type="match status" value="1"/>
</dbReference>
<keyword evidence="5" id="KW-1185">Reference proteome</keyword>
<dbReference type="InterPro" id="IPR037143">
    <property type="entry name" value="4-PPantetheinyl_Trfase_dom_sf"/>
</dbReference>
<name>A0A1E7EU12_9STRA</name>
<accession>A0A1E7EU12</accession>
<dbReference type="GO" id="GO:0009239">
    <property type="term" value="P:enterobactin biosynthetic process"/>
    <property type="evidence" value="ECO:0007669"/>
    <property type="project" value="InterPro"/>
</dbReference>
<evidence type="ECO:0000259" key="3">
    <source>
        <dbReference type="Pfam" id="PF17837"/>
    </source>
</evidence>
<dbReference type="EMBL" id="KV784375">
    <property type="protein sequence ID" value="OEU09382.1"/>
    <property type="molecule type" value="Genomic_DNA"/>
</dbReference>
<evidence type="ECO:0000313" key="5">
    <source>
        <dbReference type="Proteomes" id="UP000095751"/>
    </source>
</evidence>
<dbReference type="Pfam" id="PF01648">
    <property type="entry name" value="ACPS"/>
    <property type="match status" value="1"/>
</dbReference>
<organism evidence="4 5">
    <name type="scientific">Fragilariopsis cylindrus CCMP1102</name>
    <dbReference type="NCBI Taxonomy" id="635003"/>
    <lineage>
        <taxon>Eukaryota</taxon>
        <taxon>Sar</taxon>
        <taxon>Stramenopiles</taxon>
        <taxon>Ochrophyta</taxon>
        <taxon>Bacillariophyta</taxon>
        <taxon>Bacillariophyceae</taxon>
        <taxon>Bacillariophycidae</taxon>
        <taxon>Bacillariales</taxon>
        <taxon>Bacillariaceae</taxon>
        <taxon>Fragilariopsis</taxon>
    </lineage>
</organism>
<dbReference type="SUPFAM" id="SSF56214">
    <property type="entry name" value="4'-phosphopantetheinyl transferase"/>
    <property type="match status" value="1"/>
</dbReference>
<dbReference type="Proteomes" id="UP000095751">
    <property type="component" value="Unassembled WGS sequence"/>
</dbReference>
<sequence>MTLKKNSKNSFWLGRLAIRIALNFPDYPILKDQYGRPLMIQGVYGSISHKEERGVALISLPEPVIDASDSNVRLAGVGIDLEMTSRPGRSNVSKRVLTINERQSLGNIPGITIDEEVLLRFSLKEAIYKAAHPLLCQYVGFQEAEVTPFADGTASCIWLLDTKADKRIVKLTAHWKKVVDGQFFLTSASVYSNKSDEEVKLEP</sequence>
<dbReference type="PANTHER" id="PTHR38096:SF1">
    <property type="entry name" value="ENTEROBACTIN SYNTHASE COMPONENT D"/>
    <property type="match status" value="1"/>
</dbReference>
<reference evidence="4 5" key="1">
    <citation type="submission" date="2016-09" db="EMBL/GenBank/DDBJ databases">
        <title>Extensive genetic diversity and differential bi-allelic expression allows diatom success in the polar Southern Ocean.</title>
        <authorList>
            <consortium name="DOE Joint Genome Institute"/>
            <person name="Mock T."/>
            <person name="Otillar R.P."/>
            <person name="Strauss J."/>
            <person name="Dupont C."/>
            <person name="Frickenhaus S."/>
            <person name="Maumus F."/>
            <person name="Mcmullan M."/>
            <person name="Sanges R."/>
            <person name="Schmutz J."/>
            <person name="Toseland A."/>
            <person name="Valas R."/>
            <person name="Veluchamy A."/>
            <person name="Ward B.J."/>
            <person name="Allen A."/>
            <person name="Barry K."/>
            <person name="Falciatore A."/>
            <person name="Ferrante M."/>
            <person name="Fortunato A.E."/>
            <person name="Gloeckner G."/>
            <person name="Gruber A."/>
            <person name="Hipkin R."/>
            <person name="Janech M."/>
            <person name="Kroth P."/>
            <person name="Leese F."/>
            <person name="Lindquist E."/>
            <person name="Lyon B.R."/>
            <person name="Martin J."/>
            <person name="Mayer C."/>
            <person name="Parker M."/>
            <person name="Quesneville H."/>
            <person name="Raymond J."/>
            <person name="Uhlig C."/>
            <person name="Valentin K.U."/>
            <person name="Worden A.Z."/>
            <person name="Armbrust E.V."/>
            <person name="Bowler C."/>
            <person name="Green B."/>
            <person name="Moulton V."/>
            <person name="Van Oosterhout C."/>
            <person name="Grigoriev I."/>
        </authorList>
    </citation>
    <scope>NUCLEOTIDE SEQUENCE [LARGE SCALE GENOMIC DNA]</scope>
    <source>
        <strain evidence="4 5">CCMP1102</strain>
    </source>
</reference>
<dbReference type="InterPro" id="IPR041354">
    <property type="entry name" value="4PPT_N"/>
</dbReference>
<dbReference type="GO" id="GO:0008897">
    <property type="term" value="F:holo-[acyl-carrier-protein] synthase activity"/>
    <property type="evidence" value="ECO:0007669"/>
    <property type="project" value="InterPro"/>
</dbReference>
<gene>
    <name evidence="4" type="ORF">FRACYDRAFT_271324</name>
</gene>
<keyword evidence="1" id="KW-0808">Transferase</keyword>
<evidence type="ECO:0000313" key="4">
    <source>
        <dbReference type="EMBL" id="OEU09382.1"/>
    </source>
</evidence>
<feature type="domain" description="4'-phosphopantetheinyl transferase N-terminal" evidence="3">
    <location>
        <begin position="8"/>
        <end position="59"/>
    </location>
</feature>
<proteinExistence type="predicted"/>
<dbReference type="InterPro" id="IPR008278">
    <property type="entry name" value="4-PPantetheinyl_Trfase_dom"/>
</dbReference>
<dbReference type="InterPro" id="IPR003542">
    <property type="entry name" value="Enbac_synth_compD-like"/>
</dbReference>
<dbReference type="GO" id="GO:0005886">
    <property type="term" value="C:plasma membrane"/>
    <property type="evidence" value="ECO:0007669"/>
    <property type="project" value="TreeGrafter"/>
</dbReference>
<protein>
    <recommendedName>
        <fullName evidence="6">4'-phosphopantetheinyl transferase domain-containing protein</fullName>
    </recommendedName>
</protein>
<evidence type="ECO:0000256" key="1">
    <source>
        <dbReference type="ARBA" id="ARBA00022679"/>
    </source>
</evidence>
<dbReference type="OrthoDB" id="47193at2759"/>
<dbReference type="Gene3D" id="3.90.470.20">
    <property type="entry name" value="4'-phosphopantetheinyl transferase domain"/>
    <property type="match status" value="1"/>
</dbReference>
<evidence type="ECO:0000259" key="2">
    <source>
        <dbReference type="Pfam" id="PF01648"/>
    </source>
</evidence>
<dbReference type="KEGG" id="fcy:FRACYDRAFT_271324"/>
<evidence type="ECO:0008006" key="6">
    <source>
        <dbReference type="Google" id="ProtNLM"/>
    </source>
</evidence>
<dbReference type="Pfam" id="PF17837">
    <property type="entry name" value="4PPT_N"/>
    <property type="match status" value="1"/>
</dbReference>
<dbReference type="AlphaFoldDB" id="A0A1E7EU12"/>